<evidence type="ECO:0000256" key="1">
    <source>
        <dbReference type="ARBA" id="ARBA00010541"/>
    </source>
</evidence>
<keyword evidence="6" id="KW-0720">Serine protease</keyword>
<name>A0A2W6NN99_9HELI</name>
<feature type="chain" id="PRO_5038662773" evidence="9">
    <location>
        <begin position="19"/>
        <end position="471"/>
    </location>
</feature>
<dbReference type="GO" id="GO:0006508">
    <property type="term" value="P:proteolysis"/>
    <property type="evidence" value="ECO:0007669"/>
    <property type="project" value="UniProtKB-KW"/>
</dbReference>
<dbReference type="OrthoDB" id="9758917at2"/>
<dbReference type="InterPro" id="IPR009003">
    <property type="entry name" value="Peptidase_S1_PA"/>
</dbReference>
<dbReference type="EMBL" id="NBIU01000002">
    <property type="protein sequence ID" value="PZT48916.1"/>
    <property type="molecule type" value="Genomic_DNA"/>
</dbReference>
<feature type="domain" description="PDZ" evidence="10">
    <location>
        <begin position="266"/>
        <end position="355"/>
    </location>
</feature>
<dbReference type="FunFam" id="2.40.10.10:FF:000001">
    <property type="entry name" value="Periplasmic serine protease DegS"/>
    <property type="match status" value="1"/>
</dbReference>
<dbReference type="InterPro" id="IPR051201">
    <property type="entry name" value="Chloro_Bact_Ser_Proteases"/>
</dbReference>
<evidence type="ECO:0000256" key="9">
    <source>
        <dbReference type="SAM" id="SignalP"/>
    </source>
</evidence>
<keyword evidence="2 11" id="KW-0645">Protease</keyword>
<evidence type="ECO:0000313" key="11">
    <source>
        <dbReference type="EMBL" id="PZT48916.1"/>
    </source>
</evidence>
<dbReference type="InterPro" id="IPR001478">
    <property type="entry name" value="PDZ"/>
</dbReference>
<dbReference type="AlphaFoldDB" id="A0A2W6NN99"/>
<keyword evidence="5" id="KW-0378">Hydrolase</keyword>
<comment type="caution">
    <text evidence="11">The sequence shown here is derived from an EMBL/GenBank/DDBJ whole genome shotgun (WGS) entry which is preliminary data.</text>
</comment>
<evidence type="ECO:0000256" key="8">
    <source>
        <dbReference type="PIRSR" id="PIRSR611782-2"/>
    </source>
</evidence>
<feature type="active site" description="Charge relay system" evidence="7">
    <location>
        <position position="148"/>
    </location>
</feature>
<evidence type="ECO:0000256" key="5">
    <source>
        <dbReference type="ARBA" id="ARBA00022801"/>
    </source>
</evidence>
<dbReference type="InterPro" id="IPR036034">
    <property type="entry name" value="PDZ_sf"/>
</dbReference>
<evidence type="ECO:0000256" key="7">
    <source>
        <dbReference type="PIRSR" id="PIRSR611782-1"/>
    </source>
</evidence>
<evidence type="ECO:0000259" key="10">
    <source>
        <dbReference type="PROSITE" id="PS50106"/>
    </source>
</evidence>
<organism evidence="11 12">
    <name type="scientific">Helicobacter valdiviensis</name>
    <dbReference type="NCBI Taxonomy" id="1458358"/>
    <lineage>
        <taxon>Bacteria</taxon>
        <taxon>Pseudomonadati</taxon>
        <taxon>Campylobacterota</taxon>
        <taxon>Epsilonproteobacteria</taxon>
        <taxon>Campylobacterales</taxon>
        <taxon>Helicobacteraceae</taxon>
        <taxon>Helicobacter</taxon>
    </lineage>
</organism>
<feature type="active site" description="Charge relay system" evidence="7">
    <location>
        <position position="117"/>
    </location>
</feature>
<dbReference type="PROSITE" id="PS50106">
    <property type="entry name" value="PDZ"/>
    <property type="match status" value="2"/>
</dbReference>
<evidence type="ECO:0000256" key="2">
    <source>
        <dbReference type="ARBA" id="ARBA00022670"/>
    </source>
</evidence>
<keyword evidence="4" id="KW-0677">Repeat</keyword>
<dbReference type="Pfam" id="PF13365">
    <property type="entry name" value="Trypsin_2"/>
    <property type="match status" value="1"/>
</dbReference>
<feature type="signal peptide" evidence="9">
    <location>
        <begin position="1"/>
        <end position="18"/>
    </location>
</feature>
<evidence type="ECO:0000256" key="6">
    <source>
        <dbReference type="ARBA" id="ARBA00022825"/>
    </source>
</evidence>
<evidence type="ECO:0000313" key="12">
    <source>
        <dbReference type="Proteomes" id="UP000249746"/>
    </source>
</evidence>
<sequence>MKAKMLFLSALIASNVFAFEVQELPSITERETPNLSQNKIYSYYDSIKDAKNGVVNISTQKKVKAPNMQNHPLMRDPFFRQFFGDSFGSIVPKDRIERSLGSGVIISSDGYIVTNNHVIDGADKILVSLPESNKEYTAKLIGKDAKSDLAVIKINAKDLPFLKFASSSDLKVGDVVFAIGNPFGVGESITQGIISALNKSGIGINDYENFIQTDASINPGNSGGALVDSRGGLIGINTAILSRTGGNHGIGFAIPSEMVKKISKDLIEKGVIERGFLGVSIQEVSEDLKSVYNNQKGAVIIAIEEDSPAQNAGLKVWDLITKVNNKEVKSPSELKNIIGTFNPKERITLTIIRDKKEQTISLTLAKAKEEQTQTLGAKVGGISGLSVDNLTQELKAQLGIPNSIQGVFVTDVKPESKAEELGFVRGDIIVQIESFSINNLKTFNEALSRYKGQTKRMLINRGGRIFTIVTK</sequence>
<protein>
    <submittedName>
        <fullName evidence="11">Serine protease</fullName>
    </submittedName>
</protein>
<dbReference type="PANTHER" id="PTHR43343:SF3">
    <property type="entry name" value="PROTEASE DO-LIKE 8, CHLOROPLASTIC"/>
    <property type="match status" value="1"/>
</dbReference>
<dbReference type="Gene3D" id="2.30.42.10">
    <property type="match status" value="2"/>
</dbReference>
<dbReference type="Gene3D" id="2.40.10.120">
    <property type="match status" value="1"/>
</dbReference>
<feature type="binding site" evidence="8">
    <location>
        <position position="117"/>
    </location>
    <ligand>
        <name>substrate</name>
    </ligand>
</feature>
<gene>
    <name evidence="11" type="ORF">B6S12_01070</name>
</gene>
<evidence type="ECO:0000256" key="4">
    <source>
        <dbReference type="ARBA" id="ARBA00022737"/>
    </source>
</evidence>
<accession>A0A2W6NN99</accession>
<dbReference type="PRINTS" id="PR00834">
    <property type="entry name" value="PROTEASES2C"/>
</dbReference>
<dbReference type="SMART" id="SM00228">
    <property type="entry name" value="PDZ"/>
    <property type="match status" value="2"/>
</dbReference>
<dbReference type="InterPro" id="IPR011782">
    <property type="entry name" value="Pept_S1C_Do"/>
</dbReference>
<feature type="active site" description="Charge relay system" evidence="7">
    <location>
        <position position="222"/>
    </location>
</feature>
<dbReference type="NCBIfam" id="TIGR02037">
    <property type="entry name" value="degP_htrA_DO"/>
    <property type="match status" value="1"/>
</dbReference>
<dbReference type="SUPFAM" id="SSF50156">
    <property type="entry name" value="PDZ domain-like"/>
    <property type="match status" value="2"/>
</dbReference>
<feature type="domain" description="PDZ" evidence="10">
    <location>
        <begin position="361"/>
        <end position="440"/>
    </location>
</feature>
<evidence type="ECO:0000256" key="3">
    <source>
        <dbReference type="ARBA" id="ARBA00022729"/>
    </source>
</evidence>
<feature type="binding site" evidence="8">
    <location>
        <position position="148"/>
    </location>
    <ligand>
        <name>substrate</name>
    </ligand>
</feature>
<dbReference type="PANTHER" id="PTHR43343">
    <property type="entry name" value="PEPTIDASE S12"/>
    <property type="match status" value="1"/>
</dbReference>
<dbReference type="GO" id="GO:0004252">
    <property type="term" value="F:serine-type endopeptidase activity"/>
    <property type="evidence" value="ECO:0007669"/>
    <property type="project" value="InterPro"/>
</dbReference>
<keyword evidence="3 9" id="KW-0732">Signal</keyword>
<dbReference type="InterPro" id="IPR001940">
    <property type="entry name" value="Peptidase_S1C"/>
</dbReference>
<dbReference type="RefSeq" id="WP_111228973.1">
    <property type="nucleotide sequence ID" value="NZ_NBIU01000002.1"/>
</dbReference>
<reference evidence="11 12" key="1">
    <citation type="submission" date="2017-03" db="EMBL/GenBank/DDBJ databases">
        <title>Genomic and clinical evidence uncovers the enterohepatic species Helicobacter valdiviensis as a potential human intestinal pathogen.</title>
        <authorList>
            <person name="Fresia P."/>
            <person name="Jara R."/>
            <person name="Sierra R."/>
            <person name="Ferres I."/>
            <person name="Greif G."/>
            <person name="Iraola G."/>
            <person name="Collado L."/>
        </authorList>
    </citation>
    <scope>NUCLEOTIDE SEQUENCE [LARGE SCALE GENOMIC DNA]</scope>
    <source>
        <strain evidence="11 12">WBE14</strain>
    </source>
</reference>
<dbReference type="SUPFAM" id="SSF50494">
    <property type="entry name" value="Trypsin-like serine proteases"/>
    <property type="match status" value="1"/>
</dbReference>
<keyword evidence="12" id="KW-1185">Reference proteome</keyword>
<proteinExistence type="inferred from homology"/>
<dbReference type="Proteomes" id="UP000249746">
    <property type="component" value="Unassembled WGS sequence"/>
</dbReference>
<dbReference type="Pfam" id="PF13180">
    <property type="entry name" value="PDZ_2"/>
    <property type="match status" value="1"/>
</dbReference>
<feature type="binding site" evidence="8">
    <location>
        <begin position="220"/>
        <end position="222"/>
    </location>
    <ligand>
        <name>substrate</name>
    </ligand>
</feature>
<comment type="similarity">
    <text evidence="1">Belongs to the peptidase S1C family.</text>
</comment>